<reference evidence="2 3" key="1">
    <citation type="submission" date="2016-05" db="EMBL/GenBank/DDBJ databases">
        <title>Genome sequencing reveals origins of a unique bacterial endosymbiosis in the earliest lineages of terrestrial Fungi.</title>
        <authorList>
            <consortium name="DOE Joint Genome Institute"/>
            <person name="Uehling J."/>
            <person name="Gryganskyi A."/>
            <person name="Hameed K."/>
            <person name="Tschaplinski T."/>
            <person name="Misztal P."/>
            <person name="Wu S."/>
            <person name="Desiro A."/>
            <person name="Vande Pol N."/>
            <person name="Du Z.-Y."/>
            <person name="Zienkiewicz A."/>
            <person name="Zienkiewicz K."/>
            <person name="Morin E."/>
            <person name="Tisserant E."/>
            <person name="Splivallo R."/>
            <person name="Hainaut M."/>
            <person name="Henrissat B."/>
            <person name="Ohm R."/>
            <person name="Kuo A."/>
            <person name="Yan J."/>
            <person name="Lipzen A."/>
            <person name="Nolan M."/>
            <person name="Labutti K."/>
            <person name="Barry K."/>
            <person name="Goldstein A."/>
            <person name="Labbe J."/>
            <person name="Schadt C."/>
            <person name="Tuskan G."/>
            <person name="Grigoriev I."/>
            <person name="Martin F."/>
            <person name="Vilgalys R."/>
            <person name="Bonito G."/>
        </authorList>
    </citation>
    <scope>NUCLEOTIDE SEQUENCE [LARGE SCALE GENOMIC DNA]</scope>
    <source>
        <strain evidence="2 3">AG-77</strain>
    </source>
</reference>
<evidence type="ECO:0000259" key="1">
    <source>
        <dbReference type="Pfam" id="PF12937"/>
    </source>
</evidence>
<keyword evidence="3" id="KW-1185">Reference proteome</keyword>
<evidence type="ECO:0000313" key="3">
    <source>
        <dbReference type="Proteomes" id="UP000078512"/>
    </source>
</evidence>
<dbReference type="Proteomes" id="UP000078512">
    <property type="component" value="Unassembled WGS sequence"/>
</dbReference>
<dbReference type="SUPFAM" id="SSF81383">
    <property type="entry name" value="F-box domain"/>
    <property type="match status" value="1"/>
</dbReference>
<name>A0A197K5B0_9FUNG</name>
<accession>A0A197K5B0</accession>
<dbReference type="AlphaFoldDB" id="A0A197K5B0"/>
<dbReference type="EMBL" id="KV442027">
    <property type="protein sequence ID" value="OAQ31881.1"/>
    <property type="molecule type" value="Genomic_DNA"/>
</dbReference>
<dbReference type="Pfam" id="PF12937">
    <property type="entry name" value="F-box-like"/>
    <property type="match status" value="1"/>
</dbReference>
<proteinExistence type="predicted"/>
<protein>
    <recommendedName>
        <fullName evidence="1">F-box domain-containing protein</fullName>
    </recommendedName>
</protein>
<feature type="domain" description="F-box" evidence="1">
    <location>
        <begin position="35"/>
        <end position="63"/>
    </location>
</feature>
<dbReference type="InterPro" id="IPR001810">
    <property type="entry name" value="F-box_dom"/>
</dbReference>
<sequence length="164" mass="18826">MVTARALETAEIVRLIGLNILLFDPPSRTLAKKKSYLPQTLLNCCLVSKSWRAILLPVLWRCYDGRLMGLVPRLIIVQYRSLFQYCSGQVTDFTVEARDDSKSSNFLGLQELLTRCPRLERLTTCPVTNYGLLRRFIRHVSPLPRLGTMMAVRVTCVRNINKRL</sequence>
<dbReference type="InterPro" id="IPR036047">
    <property type="entry name" value="F-box-like_dom_sf"/>
</dbReference>
<gene>
    <name evidence="2" type="ORF">K457DRAFT_16778</name>
</gene>
<organism evidence="2 3">
    <name type="scientific">Linnemannia elongata AG-77</name>
    <dbReference type="NCBI Taxonomy" id="1314771"/>
    <lineage>
        <taxon>Eukaryota</taxon>
        <taxon>Fungi</taxon>
        <taxon>Fungi incertae sedis</taxon>
        <taxon>Mucoromycota</taxon>
        <taxon>Mortierellomycotina</taxon>
        <taxon>Mortierellomycetes</taxon>
        <taxon>Mortierellales</taxon>
        <taxon>Mortierellaceae</taxon>
        <taxon>Linnemannia</taxon>
    </lineage>
</organism>
<evidence type="ECO:0000313" key="2">
    <source>
        <dbReference type="EMBL" id="OAQ31881.1"/>
    </source>
</evidence>
<dbReference type="OrthoDB" id="2329874at2759"/>